<keyword evidence="1" id="KW-0677">Repeat</keyword>
<dbReference type="SMART" id="SM00248">
    <property type="entry name" value="ANK"/>
    <property type="match status" value="3"/>
</dbReference>
<evidence type="ECO:0000313" key="5">
    <source>
        <dbReference type="Proteomes" id="UP000507470"/>
    </source>
</evidence>
<dbReference type="OrthoDB" id="194358at2759"/>
<accession>A0A6J8C457</accession>
<dbReference type="InterPro" id="IPR002110">
    <property type="entry name" value="Ankyrin_rpt"/>
</dbReference>
<organism evidence="4 5">
    <name type="scientific">Mytilus coruscus</name>
    <name type="common">Sea mussel</name>
    <dbReference type="NCBI Taxonomy" id="42192"/>
    <lineage>
        <taxon>Eukaryota</taxon>
        <taxon>Metazoa</taxon>
        <taxon>Spiralia</taxon>
        <taxon>Lophotrochozoa</taxon>
        <taxon>Mollusca</taxon>
        <taxon>Bivalvia</taxon>
        <taxon>Autobranchia</taxon>
        <taxon>Pteriomorphia</taxon>
        <taxon>Mytilida</taxon>
        <taxon>Mytiloidea</taxon>
        <taxon>Mytilidae</taxon>
        <taxon>Mytilinae</taxon>
        <taxon>Mytilus</taxon>
    </lineage>
</organism>
<dbReference type="SUPFAM" id="SSF48403">
    <property type="entry name" value="Ankyrin repeat"/>
    <property type="match status" value="1"/>
</dbReference>
<dbReference type="Pfam" id="PF12796">
    <property type="entry name" value="Ank_2"/>
    <property type="match status" value="2"/>
</dbReference>
<dbReference type="InterPro" id="IPR036770">
    <property type="entry name" value="Ankyrin_rpt-contain_sf"/>
</dbReference>
<keyword evidence="2 3" id="KW-0040">ANK repeat</keyword>
<dbReference type="PROSITE" id="PS50088">
    <property type="entry name" value="ANK_REPEAT"/>
    <property type="match status" value="2"/>
</dbReference>
<dbReference type="Gene3D" id="1.25.40.20">
    <property type="entry name" value="Ankyrin repeat-containing domain"/>
    <property type="match status" value="2"/>
</dbReference>
<proteinExistence type="predicted"/>
<dbReference type="GO" id="GO:0070531">
    <property type="term" value="C:BRCA1-A complex"/>
    <property type="evidence" value="ECO:0007669"/>
    <property type="project" value="TreeGrafter"/>
</dbReference>
<sequence length="228" mass="25637">MLIDRNADVNVFDNKGQSPLYLACKLRHIDITKLLLSHNADLTLVDDKKRSSLHAVCNVFSIPLTEKEIQNLRDLITLLIEYRVDLSHPDNEGKTALHFACKAGCLAIVELLAVKKADFTVCYFNGQTPLDEAKIADHCDIVRFLECFEDETSEKGNFELAYHRSDCKSYASTSKQNLTRYKQELIVTVEKTDSVCKIKPAASILEYQPDLRGCLANISRPTEKPTGS</sequence>
<reference evidence="4 5" key="1">
    <citation type="submission" date="2020-06" db="EMBL/GenBank/DDBJ databases">
        <authorList>
            <person name="Li R."/>
            <person name="Bekaert M."/>
        </authorList>
    </citation>
    <scope>NUCLEOTIDE SEQUENCE [LARGE SCALE GENOMIC DNA]</scope>
    <source>
        <strain evidence="5">wild</strain>
    </source>
</reference>
<keyword evidence="5" id="KW-1185">Reference proteome</keyword>
<dbReference type="EMBL" id="CACVKT020004658">
    <property type="protein sequence ID" value="CAC5391033.1"/>
    <property type="molecule type" value="Genomic_DNA"/>
</dbReference>
<dbReference type="PROSITE" id="PS50297">
    <property type="entry name" value="ANK_REP_REGION"/>
    <property type="match status" value="2"/>
</dbReference>
<evidence type="ECO:0000256" key="1">
    <source>
        <dbReference type="ARBA" id="ARBA00022737"/>
    </source>
</evidence>
<feature type="repeat" description="ANK" evidence="3">
    <location>
        <begin position="92"/>
        <end position="118"/>
    </location>
</feature>
<dbReference type="GO" id="GO:0004842">
    <property type="term" value="F:ubiquitin-protein transferase activity"/>
    <property type="evidence" value="ECO:0007669"/>
    <property type="project" value="TreeGrafter"/>
</dbReference>
<evidence type="ECO:0000256" key="3">
    <source>
        <dbReference type="PROSITE-ProRule" id="PRU00023"/>
    </source>
</evidence>
<dbReference type="GO" id="GO:0031436">
    <property type="term" value="C:BRCA1-BARD1 complex"/>
    <property type="evidence" value="ECO:0007669"/>
    <property type="project" value="TreeGrafter"/>
</dbReference>
<dbReference type="Proteomes" id="UP000507470">
    <property type="component" value="Unassembled WGS sequence"/>
</dbReference>
<name>A0A6J8C457_MYTCO</name>
<evidence type="ECO:0000256" key="2">
    <source>
        <dbReference type="ARBA" id="ARBA00023043"/>
    </source>
</evidence>
<dbReference type="PANTHER" id="PTHR24171:SF8">
    <property type="entry name" value="BRCA1-ASSOCIATED RING DOMAIN PROTEIN 1"/>
    <property type="match status" value="1"/>
</dbReference>
<dbReference type="GO" id="GO:0085020">
    <property type="term" value="P:protein K6-linked ubiquitination"/>
    <property type="evidence" value="ECO:0007669"/>
    <property type="project" value="TreeGrafter"/>
</dbReference>
<protein>
    <submittedName>
        <fullName evidence="4">Uncharacterized protein</fullName>
    </submittedName>
</protein>
<gene>
    <name evidence="4" type="ORF">MCOR_26074</name>
</gene>
<dbReference type="PANTHER" id="PTHR24171">
    <property type="entry name" value="ANKYRIN REPEAT DOMAIN-CONTAINING PROTEIN 39-RELATED"/>
    <property type="match status" value="1"/>
</dbReference>
<dbReference type="AlphaFoldDB" id="A0A6J8C457"/>
<feature type="repeat" description="ANK" evidence="3">
    <location>
        <begin position="15"/>
        <end position="47"/>
    </location>
</feature>
<evidence type="ECO:0000313" key="4">
    <source>
        <dbReference type="EMBL" id="CAC5391033.1"/>
    </source>
</evidence>